<reference evidence="1 2" key="1">
    <citation type="submission" date="2015-12" db="EMBL/GenBank/DDBJ databases">
        <title>Genome sequence of Thalassospira xiamenensis MCCC 1A03005.</title>
        <authorList>
            <person name="Lu L."/>
            <person name="Lai Q."/>
            <person name="Shao Z."/>
            <person name="Qian P."/>
        </authorList>
    </citation>
    <scope>NUCLEOTIDE SEQUENCE [LARGE SCALE GENOMIC DNA]</scope>
    <source>
        <strain evidence="1 2">MCCC 1A03005</strain>
    </source>
</reference>
<gene>
    <name evidence="1" type="ORF">AUP40_15195</name>
</gene>
<dbReference type="Proteomes" id="UP000076167">
    <property type="component" value="Unassembled WGS sequence"/>
</dbReference>
<dbReference type="InterPro" id="IPR046901">
    <property type="entry name" value="ABC-3C_MC5"/>
</dbReference>
<dbReference type="EMBL" id="LPXL01000017">
    <property type="protein sequence ID" value="KZD04568.1"/>
    <property type="molecule type" value="Genomic_DNA"/>
</dbReference>
<sequence length="170" mass="20439">MHITYEEAYDSYHTMFRMFRQREIFRNEENIRVEYFQIRDFYILFPFFVSDIRLRNEDKWLRALAKKWRRPYGCTPSPYTIFSKMIAIQRAALTTLAANEYLNSSALENGVVEFSEKEPPREIHELCSKVNLENEEQVSAVKYIYDHYKLNGENGIKSRSGLMEYKYDLI</sequence>
<name>A0ABR5Y332_9PROT</name>
<accession>A0ABR5Y332</accession>
<organism evidence="1 2">
    <name type="scientific">Thalassospira xiamenensis</name>
    <dbReference type="NCBI Taxonomy" id="220697"/>
    <lineage>
        <taxon>Bacteria</taxon>
        <taxon>Pseudomonadati</taxon>
        <taxon>Pseudomonadota</taxon>
        <taxon>Alphaproteobacteria</taxon>
        <taxon>Rhodospirillales</taxon>
        <taxon>Thalassospiraceae</taxon>
        <taxon>Thalassospira</taxon>
    </lineage>
</organism>
<evidence type="ECO:0000313" key="2">
    <source>
        <dbReference type="Proteomes" id="UP000076167"/>
    </source>
</evidence>
<dbReference type="Pfam" id="PF20291">
    <property type="entry name" value="MC5"/>
    <property type="match status" value="1"/>
</dbReference>
<dbReference type="RefSeq" id="WP_063092791.1">
    <property type="nucleotide sequence ID" value="NZ_DFMA01000004.1"/>
</dbReference>
<proteinExistence type="predicted"/>
<evidence type="ECO:0000313" key="1">
    <source>
        <dbReference type="EMBL" id="KZD04568.1"/>
    </source>
</evidence>
<protein>
    <submittedName>
        <fullName evidence="1">Uncharacterized protein</fullName>
    </submittedName>
</protein>
<comment type="caution">
    <text evidence="1">The sequence shown here is derived from an EMBL/GenBank/DDBJ whole genome shotgun (WGS) entry which is preliminary data.</text>
</comment>
<keyword evidence="2" id="KW-1185">Reference proteome</keyword>